<name>A0AAN9KB60_CANGL</name>
<evidence type="ECO:0000313" key="2">
    <source>
        <dbReference type="Proteomes" id="UP001367508"/>
    </source>
</evidence>
<dbReference type="EMBL" id="JAYMYQ010000009">
    <property type="protein sequence ID" value="KAK7313664.1"/>
    <property type="molecule type" value="Genomic_DNA"/>
</dbReference>
<evidence type="ECO:0000313" key="1">
    <source>
        <dbReference type="EMBL" id="KAK7313664.1"/>
    </source>
</evidence>
<organism evidence="1 2">
    <name type="scientific">Canavalia gladiata</name>
    <name type="common">Sword bean</name>
    <name type="synonym">Dolichos gladiatus</name>
    <dbReference type="NCBI Taxonomy" id="3824"/>
    <lineage>
        <taxon>Eukaryota</taxon>
        <taxon>Viridiplantae</taxon>
        <taxon>Streptophyta</taxon>
        <taxon>Embryophyta</taxon>
        <taxon>Tracheophyta</taxon>
        <taxon>Spermatophyta</taxon>
        <taxon>Magnoliopsida</taxon>
        <taxon>eudicotyledons</taxon>
        <taxon>Gunneridae</taxon>
        <taxon>Pentapetalae</taxon>
        <taxon>rosids</taxon>
        <taxon>fabids</taxon>
        <taxon>Fabales</taxon>
        <taxon>Fabaceae</taxon>
        <taxon>Papilionoideae</taxon>
        <taxon>50 kb inversion clade</taxon>
        <taxon>NPAAA clade</taxon>
        <taxon>indigoferoid/millettioid clade</taxon>
        <taxon>Phaseoleae</taxon>
        <taxon>Canavalia</taxon>
    </lineage>
</organism>
<proteinExistence type="predicted"/>
<sequence length="68" mass="7446">MCINSFTKKKIQPECLAQGLPVEPKIEAKAPLIFGVICPTNKKKKKKHRVEGGGCISQISLSFISAYV</sequence>
<protein>
    <submittedName>
        <fullName evidence="1">Uncharacterized protein</fullName>
    </submittedName>
</protein>
<dbReference type="Proteomes" id="UP001367508">
    <property type="component" value="Unassembled WGS sequence"/>
</dbReference>
<dbReference type="AlphaFoldDB" id="A0AAN9KB60"/>
<reference evidence="1 2" key="1">
    <citation type="submission" date="2024-01" db="EMBL/GenBank/DDBJ databases">
        <title>The genomes of 5 underutilized Papilionoideae crops provide insights into root nodulation and disease resistanc.</title>
        <authorList>
            <person name="Jiang F."/>
        </authorList>
    </citation>
    <scope>NUCLEOTIDE SEQUENCE [LARGE SCALE GENOMIC DNA]</scope>
    <source>
        <strain evidence="1">LVBAO_FW01</strain>
        <tissue evidence="1">Leaves</tissue>
    </source>
</reference>
<accession>A0AAN9KB60</accession>
<gene>
    <name evidence="1" type="ORF">VNO77_38854</name>
</gene>
<keyword evidence="2" id="KW-1185">Reference proteome</keyword>
<comment type="caution">
    <text evidence="1">The sequence shown here is derived from an EMBL/GenBank/DDBJ whole genome shotgun (WGS) entry which is preliminary data.</text>
</comment>